<name>A0ABW1ZS59_9DEIO</name>
<evidence type="ECO:0000313" key="2">
    <source>
        <dbReference type="Proteomes" id="UP001596317"/>
    </source>
</evidence>
<dbReference type="Proteomes" id="UP001596317">
    <property type="component" value="Unassembled WGS sequence"/>
</dbReference>
<proteinExistence type="predicted"/>
<protein>
    <submittedName>
        <fullName evidence="1">Uncharacterized protein</fullName>
    </submittedName>
</protein>
<gene>
    <name evidence="1" type="ORF">ACFP90_27895</name>
</gene>
<sequence>MALHPLVTTEVGDTERTLLAVVRPDEDPERFPLAFGHLPRRERQAALRVVLDLAQAALPVARVATPLDFSWPAALAADELTYFLELDAPVKVTRQRVEQARKQGYDGLDPWLLAQEVAEVDGALSAAEVTRRGGPWAHALSLTQALAARTEAFKSQRVCTADHPYAGLWVPPLLSCCFSPESGTGAALAGALNDDYHRAMETGEFGITVAYDLRTSAGRDATVQLVGQADDLRLAILAIAEVLLWAGAEIGD</sequence>
<comment type="caution">
    <text evidence="1">The sequence shown here is derived from an EMBL/GenBank/DDBJ whole genome shotgun (WGS) entry which is preliminary data.</text>
</comment>
<accession>A0ABW1ZS59</accession>
<reference evidence="2" key="1">
    <citation type="journal article" date="2019" name="Int. J. Syst. Evol. Microbiol.">
        <title>The Global Catalogue of Microorganisms (GCM) 10K type strain sequencing project: providing services to taxonomists for standard genome sequencing and annotation.</title>
        <authorList>
            <consortium name="The Broad Institute Genomics Platform"/>
            <consortium name="The Broad Institute Genome Sequencing Center for Infectious Disease"/>
            <person name="Wu L."/>
            <person name="Ma J."/>
        </authorList>
    </citation>
    <scope>NUCLEOTIDE SEQUENCE [LARGE SCALE GENOMIC DNA]</scope>
    <source>
        <strain evidence="2">CCUG 63830</strain>
    </source>
</reference>
<dbReference type="RefSeq" id="WP_224609907.1">
    <property type="nucleotide sequence ID" value="NZ_JAIQXV010000012.1"/>
</dbReference>
<dbReference type="EMBL" id="JBHSWB010000004">
    <property type="protein sequence ID" value="MFC6663819.1"/>
    <property type="molecule type" value="Genomic_DNA"/>
</dbReference>
<evidence type="ECO:0000313" key="1">
    <source>
        <dbReference type="EMBL" id="MFC6663819.1"/>
    </source>
</evidence>
<keyword evidence="2" id="KW-1185">Reference proteome</keyword>
<organism evidence="1 2">
    <name type="scientific">Deinococcus multiflagellatus</name>
    <dbReference type="NCBI Taxonomy" id="1656887"/>
    <lineage>
        <taxon>Bacteria</taxon>
        <taxon>Thermotogati</taxon>
        <taxon>Deinococcota</taxon>
        <taxon>Deinococci</taxon>
        <taxon>Deinococcales</taxon>
        <taxon>Deinococcaceae</taxon>
        <taxon>Deinococcus</taxon>
    </lineage>
</organism>